<keyword evidence="1" id="KW-0472">Membrane</keyword>
<evidence type="ECO:0000313" key="3">
    <source>
        <dbReference type="Proteomes" id="UP001358417"/>
    </source>
</evidence>
<reference evidence="2 3" key="1">
    <citation type="submission" date="2023-08" db="EMBL/GenBank/DDBJ databases">
        <title>Black Yeasts Isolated from many extreme environments.</title>
        <authorList>
            <person name="Coleine C."/>
            <person name="Stajich J.E."/>
            <person name="Selbmann L."/>
        </authorList>
    </citation>
    <scope>NUCLEOTIDE SEQUENCE [LARGE SCALE GENOMIC DNA]</scope>
    <source>
        <strain evidence="2 3">CCFEE 5792</strain>
    </source>
</reference>
<gene>
    <name evidence="2" type="ORF">LTR84_010328</name>
</gene>
<dbReference type="Gene3D" id="1.20.58.340">
    <property type="entry name" value="Magnesium transport protein CorA, transmembrane region"/>
    <property type="match status" value="1"/>
</dbReference>
<feature type="transmembrane region" description="Helical" evidence="1">
    <location>
        <begin position="373"/>
        <end position="392"/>
    </location>
</feature>
<dbReference type="AlphaFoldDB" id="A0AAV9MTI0"/>
<evidence type="ECO:0000313" key="2">
    <source>
        <dbReference type="EMBL" id="KAK5044956.1"/>
    </source>
</evidence>
<dbReference type="EMBL" id="JAVRRD010000041">
    <property type="protein sequence ID" value="KAK5044956.1"/>
    <property type="molecule type" value="Genomic_DNA"/>
</dbReference>
<sequence length="414" mass="47812">MQRMDKVNVYAPVNGRFQKREDDPEEFLQKPLRPGVQIIFASWNRFQQSQSLTELLSSHYKYPAQLWDKMHHESNGYAGNATHNLSSGQLNTSWFHFLIKQLDERPLPSGSPDHKWYRWYEMSFYVYSTNNTTGDALLFCFDTPSGFQSELIELLNTTRSDPPKEPLAFLQSSVVGVVVKMYDESVWRARDHIRRIEMERSVKAETPDFDFEQLHEVARHVIHICEVLEVSVDSVQELLNGHRTINPALCDCPGVSDGDKPNCPHNEMRFWLRMLRNFFRRAESLKLRLQNEINLGFNKVVQRDSKATIQIASETMSISRAAKSDSASMKTIAVVTLAFLPATFVSTVFSMSFFELSVDEQGATQWNMSDQFWIYWAIAAPLTFMTLAIWSIPQRNELINIFFGPKDKQGKQMV</sequence>
<keyword evidence="1" id="KW-1133">Transmembrane helix</keyword>
<dbReference type="Proteomes" id="UP001358417">
    <property type="component" value="Unassembled WGS sequence"/>
</dbReference>
<feature type="transmembrane region" description="Helical" evidence="1">
    <location>
        <begin position="332"/>
        <end position="353"/>
    </location>
</feature>
<organism evidence="2 3">
    <name type="scientific">Exophiala bonariae</name>
    <dbReference type="NCBI Taxonomy" id="1690606"/>
    <lineage>
        <taxon>Eukaryota</taxon>
        <taxon>Fungi</taxon>
        <taxon>Dikarya</taxon>
        <taxon>Ascomycota</taxon>
        <taxon>Pezizomycotina</taxon>
        <taxon>Eurotiomycetes</taxon>
        <taxon>Chaetothyriomycetidae</taxon>
        <taxon>Chaetothyriales</taxon>
        <taxon>Herpotrichiellaceae</taxon>
        <taxon>Exophiala</taxon>
    </lineage>
</organism>
<keyword evidence="3" id="KW-1185">Reference proteome</keyword>
<proteinExistence type="predicted"/>
<comment type="caution">
    <text evidence="2">The sequence shown here is derived from an EMBL/GenBank/DDBJ whole genome shotgun (WGS) entry which is preliminary data.</text>
</comment>
<name>A0AAV9MTI0_9EURO</name>
<protein>
    <submittedName>
        <fullName evidence="2">Uncharacterized protein</fullName>
    </submittedName>
</protein>
<keyword evidence="1" id="KW-0812">Transmembrane</keyword>
<evidence type="ECO:0000256" key="1">
    <source>
        <dbReference type="SAM" id="Phobius"/>
    </source>
</evidence>
<dbReference type="RefSeq" id="XP_064700600.1">
    <property type="nucleotide sequence ID" value="XM_064853865.1"/>
</dbReference>
<accession>A0AAV9MTI0</accession>
<dbReference type="GeneID" id="89978486"/>